<reference evidence="3" key="1">
    <citation type="submission" date="2021-07" db="EMBL/GenBank/DDBJ databases">
        <title>Genome Resource of American Ginseng Black Spot Pathogen Alternaria panax.</title>
        <authorList>
            <person name="Qiu C."/>
            <person name="Wang W."/>
            <person name="Liu Z."/>
        </authorList>
    </citation>
    <scope>NUCLEOTIDE SEQUENCE</scope>
    <source>
        <strain evidence="3">BNCC115425</strain>
    </source>
</reference>
<protein>
    <submittedName>
        <fullName evidence="3">Uncharacterized protein</fullName>
    </submittedName>
</protein>
<proteinExistence type="predicted"/>
<dbReference type="AlphaFoldDB" id="A0AAD4I9U1"/>
<organism evidence="3 4">
    <name type="scientific">Alternaria panax</name>
    <dbReference type="NCBI Taxonomy" id="48097"/>
    <lineage>
        <taxon>Eukaryota</taxon>
        <taxon>Fungi</taxon>
        <taxon>Dikarya</taxon>
        <taxon>Ascomycota</taxon>
        <taxon>Pezizomycotina</taxon>
        <taxon>Dothideomycetes</taxon>
        <taxon>Pleosporomycetidae</taxon>
        <taxon>Pleosporales</taxon>
        <taxon>Pleosporineae</taxon>
        <taxon>Pleosporaceae</taxon>
        <taxon>Alternaria</taxon>
        <taxon>Alternaria sect. Panax</taxon>
    </lineage>
</organism>
<feature type="region of interest" description="Disordered" evidence="1">
    <location>
        <begin position="108"/>
        <end position="144"/>
    </location>
</feature>
<keyword evidence="2" id="KW-0472">Membrane</keyword>
<feature type="region of interest" description="Disordered" evidence="1">
    <location>
        <begin position="70"/>
        <end position="94"/>
    </location>
</feature>
<keyword evidence="2" id="KW-0812">Transmembrane</keyword>
<feature type="compositionally biased region" description="Polar residues" evidence="1">
    <location>
        <begin position="15"/>
        <end position="24"/>
    </location>
</feature>
<accession>A0AAD4I9U1</accession>
<feature type="region of interest" description="Disordered" evidence="1">
    <location>
        <begin position="1"/>
        <end position="26"/>
    </location>
</feature>
<feature type="compositionally biased region" description="Basic and acidic residues" evidence="1">
    <location>
        <begin position="119"/>
        <end position="144"/>
    </location>
</feature>
<evidence type="ECO:0000256" key="2">
    <source>
        <dbReference type="SAM" id="Phobius"/>
    </source>
</evidence>
<name>A0AAD4I9U1_9PLEO</name>
<comment type="caution">
    <text evidence="3">The sequence shown here is derived from an EMBL/GenBank/DDBJ whole genome shotgun (WGS) entry which is preliminary data.</text>
</comment>
<gene>
    <name evidence="3" type="ORF">G6011_08779</name>
</gene>
<keyword evidence="4" id="KW-1185">Reference proteome</keyword>
<dbReference type="Proteomes" id="UP001199106">
    <property type="component" value="Unassembled WGS sequence"/>
</dbReference>
<feature type="transmembrane region" description="Helical" evidence="2">
    <location>
        <begin position="41"/>
        <end position="58"/>
    </location>
</feature>
<evidence type="ECO:0000313" key="4">
    <source>
        <dbReference type="Proteomes" id="UP001199106"/>
    </source>
</evidence>
<evidence type="ECO:0000256" key="1">
    <source>
        <dbReference type="SAM" id="MobiDB-lite"/>
    </source>
</evidence>
<dbReference type="EMBL" id="JAANER010000004">
    <property type="protein sequence ID" value="KAG9190691.1"/>
    <property type="molecule type" value="Genomic_DNA"/>
</dbReference>
<sequence>MGGRLSMPKAADGMSETSKPTSANAAARLTRGRGIINGRTIMAPLAALTMAGLLFVYARTSIRAAKLNAKRHREADGGQISWHKESMRRHGQIERLDDDRGTFSEALMGDIGKKKQHKLDKDKKVPVERSDNDAELRKIMGKKD</sequence>
<keyword evidence="2" id="KW-1133">Transmembrane helix</keyword>
<evidence type="ECO:0000313" key="3">
    <source>
        <dbReference type="EMBL" id="KAG9190691.1"/>
    </source>
</evidence>